<reference evidence="4" key="1">
    <citation type="journal article" date="2019" name="Int. J. Syst. Evol. Microbiol.">
        <title>The Global Catalogue of Microorganisms (GCM) 10K type strain sequencing project: providing services to taxonomists for standard genome sequencing and annotation.</title>
        <authorList>
            <consortium name="The Broad Institute Genomics Platform"/>
            <consortium name="The Broad Institute Genome Sequencing Center for Infectious Disease"/>
            <person name="Wu L."/>
            <person name="Ma J."/>
        </authorList>
    </citation>
    <scope>NUCLEOTIDE SEQUENCE [LARGE SCALE GENOMIC DNA]</scope>
    <source>
        <strain evidence="4">CCUG 50754</strain>
    </source>
</reference>
<dbReference type="EMBL" id="JBHTIM010000001">
    <property type="protein sequence ID" value="MFD0780110.1"/>
    <property type="molecule type" value="Genomic_DNA"/>
</dbReference>
<dbReference type="GO" id="GO:0016787">
    <property type="term" value="F:hydrolase activity"/>
    <property type="evidence" value="ECO:0007669"/>
    <property type="project" value="UniProtKB-KW"/>
</dbReference>
<evidence type="ECO:0000313" key="4">
    <source>
        <dbReference type="Proteomes" id="UP001597042"/>
    </source>
</evidence>
<feature type="domain" description="AB hydrolase-1" evidence="2">
    <location>
        <begin position="34"/>
        <end position="138"/>
    </location>
</feature>
<dbReference type="InterPro" id="IPR050266">
    <property type="entry name" value="AB_hydrolase_sf"/>
</dbReference>
<protein>
    <submittedName>
        <fullName evidence="3">Alpha/beta fold hydrolase</fullName>
    </submittedName>
</protein>
<name>A0ABW2ZNN1_9MICO</name>
<evidence type="ECO:0000313" key="3">
    <source>
        <dbReference type="EMBL" id="MFD0780110.1"/>
    </source>
</evidence>
<dbReference type="InterPro" id="IPR000073">
    <property type="entry name" value="AB_hydrolase_1"/>
</dbReference>
<organism evidence="3 4">
    <name type="scientific">Microbacterium koreense</name>
    <dbReference type="NCBI Taxonomy" id="323761"/>
    <lineage>
        <taxon>Bacteria</taxon>
        <taxon>Bacillati</taxon>
        <taxon>Actinomycetota</taxon>
        <taxon>Actinomycetes</taxon>
        <taxon>Micrococcales</taxon>
        <taxon>Microbacteriaceae</taxon>
        <taxon>Microbacterium</taxon>
    </lineage>
</organism>
<keyword evidence="1 3" id="KW-0378">Hydrolase</keyword>
<dbReference type="PANTHER" id="PTHR43798:SF31">
    <property type="entry name" value="AB HYDROLASE SUPERFAMILY PROTEIN YCLE"/>
    <property type="match status" value="1"/>
</dbReference>
<accession>A0ABW2ZNN1</accession>
<keyword evidence="4" id="KW-1185">Reference proteome</keyword>
<dbReference type="SUPFAM" id="SSF53474">
    <property type="entry name" value="alpha/beta-Hydrolases"/>
    <property type="match status" value="1"/>
</dbReference>
<proteinExistence type="predicted"/>
<dbReference type="Proteomes" id="UP001597042">
    <property type="component" value="Unassembled WGS sequence"/>
</dbReference>
<dbReference type="Gene3D" id="3.40.50.1820">
    <property type="entry name" value="alpha/beta hydrolase"/>
    <property type="match status" value="1"/>
</dbReference>
<dbReference type="InterPro" id="IPR029058">
    <property type="entry name" value="AB_hydrolase_fold"/>
</dbReference>
<evidence type="ECO:0000259" key="2">
    <source>
        <dbReference type="Pfam" id="PF00561"/>
    </source>
</evidence>
<dbReference type="Pfam" id="PF00561">
    <property type="entry name" value="Abhydrolase_1"/>
    <property type="match status" value="1"/>
</dbReference>
<comment type="caution">
    <text evidence="3">The sequence shown here is derived from an EMBL/GenBank/DDBJ whole genome shotgun (WGS) entry which is preliminary data.</text>
</comment>
<gene>
    <name evidence="3" type="ORF">ACFQZV_02205</name>
</gene>
<evidence type="ECO:0000256" key="1">
    <source>
        <dbReference type="ARBA" id="ARBA00022801"/>
    </source>
</evidence>
<dbReference type="RefSeq" id="WP_378752848.1">
    <property type="nucleotide sequence ID" value="NZ_JBHSSV010000012.1"/>
</dbReference>
<sequence>MAVPQLTEMPEPQYVMSGEGVRLATYTWGPDDAPAVLCVHGFASSCRDNWVATGWVRALTRAGLRVLGVDQRGHGASDKPHDASAYSMGAFVDDLRTVLDTYLIDAVRYAGYSLGARVGWQFAVDAADRVDAAVLGGIPDGRPLARLDLGEARRFIDDGTAVTDPVTRNYVTLAERVPGNDLAALIALAEGMRFGDMSDPDPSRPPQQPVLFATGTDDPILERSRMLATAALHATFIEIPGRHHFNAPGSRDFRGPAVEFLSDGWISGELDDPRG</sequence>
<dbReference type="PANTHER" id="PTHR43798">
    <property type="entry name" value="MONOACYLGLYCEROL LIPASE"/>
    <property type="match status" value="1"/>
</dbReference>